<dbReference type="STRING" id="875328.JDM601_3988"/>
<keyword evidence="3" id="KW-1185">Reference proteome</keyword>
<feature type="region of interest" description="Disordered" evidence="1">
    <location>
        <begin position="196"/>
        <end position="222"/>
    </location>
</feature>
<dbReference type="AlphaFoldDB" id="F5YSZ9"/>
<dbReference type="KEGG" id="mjd:JDM601_3988"/>
<proteinExistence type="predicted"/>
<dbReference type="HOGENOM" id="CLU_865499_0_0_11"/>
<accession>F5YSZ9</accession>
<dbReference type="EMBL" id="CP002329">
    <property type="protein sequence ID" value="AEF37988.1"/>
    <property type="molecule type" value="Genomic_DNA"/>
</dbReference>
<name>F5YSZ9_MYCSD</name>
<evidence type="ECO:0000256" key="1">
    <source>
        <dbReference type="SAM" id="MobiDB-lite"/>
    </source>
</evidence>
<evidence type="ECO:0000313" key="2">
    <source>
        <dbReference type="EMBL" id="AEF37988.1"/>
    </source>
</evidence>
<feature type="region of interest" description="Disordered" evidence="1">
    <location>
        <begin position="55"/>
        <end position="82"/>
    </location>
</feature>
<protein>
    <submittedName>
        <fullName evidence="2">Uncharacterized protein</fullName>
    </submittedName>
</protein>
<organism evidence="2 3">
    <name type="scientific">Mycolicibacter sinensis (strain JDM601)</name>
    <name type="common">Mycobacterium sinense</name>
    <dbReference type="NCBI Taxonomy" id="875328"/>
    <lineage>
        <taxon>Bacteria</taxon>
        <taxon>Bacillati</taxon>
        <taxon>Actinomycetota</taxon>
        <taxon>Actinomycetes</taxon>
        <taxon>Mycobacteriales</taxon>
        <taxon>Mycobacteriaceae</taxon>
        <taxon>Mycolicibacter</taxon>
    </lineage>
</organism>
<feature type="region of interest" description="Disordered" evidence="1">
    <location>
        <begin position="268"/>
        <end position="303"/>
    </location>
</feature>
<gene>
    <name evidence="2" type="ordered locus">JDM601_3988</name>
</gene>
<evidence type="ECO:0000313" key="3">
    <source>
        <dbReference type="Proteomes" id="UP000009224"/>
    </source>
</evidence>
<reference evidence="2 3" key="1">
    <citation type="journal article" date="2011" name="J. Bacteriol.">
        <title>Complete genome sequence of a novel clinical isolate, the nontuberculous Mycobacterium strain JDM601.</title>
        <authorList>
            <person name="Zhang Z.Y."/>
            <person name="Sun Z.Q."/>
            <person name="Wang Z.L."/>
            <person name="Wen Z.L."/>
            <person name="Sun Q.W."/>
            <person name="Zhu Z.Q."/>
            <person name="Song Y.Z."/>
            <person name="Zhao J.W."/>
            <person name="Wang H.H."/>
            <person name="Zhang S.L."/>
            <person name="Guo X.K."/>
        </authorList>
    </citation>
    <scope>NUCLEOTIDE SEQUENCE [LARGE SCALE GENOMIC DNA]</scope>
    <source>
        <strain evidence="2 3">JDM601</strain>
    </source>
</reference>
<dbReference type="Proteomes" id="UP000009224">
    <property type="component" value="Chromosome"/>
</dbReference>
<sequence length="321" mass="35063">MVLGHRSISSFAQRVLAKGARECAVSCVTRHARRRKPHPRRVSWELPVRRCRGCGRRPRRRTDRTAGRITRAGGTEPRPARFVAGAGGPEAGAHRRAVVHHAMPVLVSVPTTVAEVAAGAEDHRGDEYGPGDDHHPRCGLIQPVRFGRRCCRWRRWRRLRCRCFGHIAQSCLTTTPAAALREGRRLVVRARGLPARRGRRGAGDRRRNLAGSRAFRSRRRPHPAGAVVGTLAGTVVEALVKPLVEPLVEHRAVMRAVVAVVPARAALAGPHSGEEDRRDDEDDAGDDGHPGGEPIDPVRLRLGGAGRCGRRSRGFGCFAHG</sequence>